<dbReference type="Pfam" id="PF04542">
    <property type="entry name" value="Sigma70_r2"/>
    <property type="match status" value="1"/>
</dbReference>
<comment type="similarity">
    <text evidence="1">Belongs to the sigma-70 factor family. ECF subfamily.</text>
</comment>
<evidence type="ECO:0000256" key="4">
    <source>
        <dbReference type="ARBA" id="ARBA00023163"/>
    </source>
</evidence>
<evidence type="ECO:0000313" key="7">
    <source>
        <dbReference type="EMBL" id="TDQ05012.1"/>
    </source>
</evidence>
<dbReference type="InterPro" id="IPR013249">
    <property type="entry name" value="RNA_pol_sigma70_r4_t2"/>
</dbReference>
<evidence type="ECO:0000256" key="2">
    <source>
        <dbReference type="ARBA" id="ARBA00023015"/>
    </source>
</evidence>
<evidence type="ECO:0000256" key="3">
    <source>
        <dbReference type="ARBA" id="ARBA00023082"/>
    </source>
</evidence>
<evidence type="ECO:0000259" key="6">
    <source>
        <dbReference type="Pfam" id="PF08281"/>
    </source>
</evidence>
<evidence type="ECO:0000313" key="8">
    <source>
        <dbReference type="Proteomes" id="UP000295444"/>
    </source>
</evidence>
<keyword evidence="2" id="KW-0805">Transcription regulation</keyword>
<gene>
    <name evidence="7" type="ORF">EV186_101976</name>
</gene>
<sequence>MTEPAHPPPDDASIIARSLTAPEEFAAIFDRHAPHIHRYLARRVGPQHADDLLGETFAAAFRRRGTYRVDRANARPWLYGMATHVVGQHHRDEARRYRLHAVALPDLPVEGPDDRAIASSSARLLRGQVGAALQALAQGDRDVLLLIAWEDLSYDEVAAALDIPVGTVRSRLHRARKQVRDALAPAFEETSHG</sequence>
<dbReference type="InterPro" id="IPR013324">
    <property type="entry name" value="RNA_pol_sigma_r3/r4-like"/>
</dbReference>
<dbReference type="Proteomes" id="UP000295444">
    <property type="component" value="Unassembled WGS sequence"/>
</dbReference>
<proteinExistence type="inferred from homology"/>
<evidence type="ECO:0000256" key="1">
    <source>
        <dbReference type="ARBA" id="ARBA00010641"/>
    </source>
</evidence>
<dbReference type="Pfam" id="PF08281">
    <property type="entry name" value="Sigma70_r4_2"/>
    <property type="match status" value="1"/>
</dbReference>
<dbReference type="InterPro" id="IPR007627">
    <property type="entry name" value="RNA_pol_sigma70_r2"/>
</dbReference>
<dbReference type="RefSeq" id="WP_133847837.1">
    <property type="nucleotide sequence ID" value="NZ_SNXZ01000001.1"/>
</dbReference>
<name>A0A4R6SNM8_LABRH</name>
<dbReference type="InterPro" id="IPR039425">
    <property type="entry name" value="RNA_pol_sigma-70-like"/>
</dbReference>
<dbReference type="Gene3D" id="1.10.10.10">
    <property type="entry name" value="Winged helix-like DNA-binding domain superfamily/Winged helix DNA-binding domain"/>
    <property type="match status" value="1"/>
</dbReference>
<dbReference type="EMBL" id="SNXZ01000001">
    <property type="protein sequence ID" value="TDQ05012.1"/>
    <property type="molecule type" value="Genomic_DNA"/>
</dbReference>
<accession>A0A4R6SNM8</accession>
<dbReference type="PANTHER" id="PTHR43133">
    <property type="entry name" value="RNA POLYMERASE ECF-TYPE SIGMA FACTO"/>
    <property type="match status" value="1"/>
</dbReference>
<protein>
    <submittedName>
        <fullName evidence="7">RNA polymerase sigma-70 factor (ECF subfamily)</fullName>
    </submittedName>
</protein>
<dbReference type="PANTHER" id="PTHR43133:SF25">
    <property type="entry name" value="RNA POLYMERASE SIGMA FACTOR RFAY-RELATED"/>
    <property type="match status" value="1"/>
</dbReference>
<evidence type="ECO:0000259" key="5">
    <source>
        <dbReference type="Pfam" id="PF04542"/>
    </source>
</evidence>
<dbReference type="InterPro" id="IPR013325">
    <property type="entry name" value="RNA_pol_sigma_r2"/>
</dbReference>
<keyword evidence="8" id="KW-1185">Reference proteome</keyword>
<dbReference type="InterPro" id="IPR014284">
    <property type="entry name" value="RNA_pol_sigma-70_dom"/>
</dbReference>
<dbReference type="GO" id="GO:0006352">
    <property type="term" value="P:DNA-templated transcription initiation"/>
    <property type="evidence" value="ECO:0007669"/>
    <property type="project" value="InterPro"/>
</dbReference>
<dbReference type="GO" id="GO:0003677">
    <property type="term" value="F:DNA binding"/>
    <property type="evidence" value="ECO:0007669"/>
    <property type="project" value="InterPro"/>
</dbReference>
<dbReference type="GO" id="GO:0016987">
    <property type="term" value="F:sigma factor activity"/>
    <property type="evidence" value="ECO:0007669"/>
    <property type="project" value="UniProtKB-KW"/>
</dbReference>
<keyword evidence="3" id="KW-0731">Sigma factor</keyword>
<comment type="caution">
    <text evidence="7">The sequence shown here is derived from an EMBL/GenBank/DDBJ whole genome shotgun (WGS) entry which is preliminary data.</text>
</comment>
<dbReference type="NCBIfam" id="TIGR02937">
    <property type="entry name" value="sigma70-ECF"/>
    <property type="match status" value="1"/>
</dbReference>
<dbReference type="AlphaFoldDB" id="A0A4R6SNM8"/>
<dbReference type="SUPFAM" id="SSF88659">
    <property type="entry name" value="Sigma3 and sigma4 domains of RNA polymerase sigma factors"/>
    <property type="match status" value="1"/>
</dbReference>
<dbReference type="InterPro" id="IPR036388">
    <property type="entry name" value="WH-like_DNA-bd_sf"/>
</dbReference>
<dbReference type="OrthoDB" id="5518337at2"/>
<dbReference type="Gene3D" id="1.10.1740.10">
    <property type="match status" value="1"/>
</dbReference>
<organism evidence="7 8">
    <name type="scientific">Labedaea rhizosphaerae</name>
    <dbReference type="NCBI Taxonomy" id="598644"/>
    <lineage>
        <taxon>Bacteria</taxon>
        <taxon>Bacillati</taxon>
        <taxon>Actinomycetota</taxon>
        <taxon>Actinomycetes</taxon>
        <taxon>Pseudonocardiales</taxon>
        <taxon>Pseudonocardiaceae</taxon>
        <taxon>Labedaea</taxon>
    </lineage>
</organism>
<feature type="domain" description="RNA polymerase sigma-70 region 2" evidence="5">
    <location>
        <begin position="29"/>
        <end position="96"/>
    </location>
</feature>
<dbReference type="CDD" id="cd06171">
    <property type="entry name" value="Sigma70_r4"/>
    <property type="match status" value="1"/>
</dbReference>
<dbReference type="SUPFAM" id="SSF88946">
    <property type="entry name" value="Sigma2 domain of RNA polymerase sigma factors"/>
    <property type="match status" value="1"/>
</dbReference>
<reference evidence="7 8" key="1">
    <citation type="submission" date="2019-03" db="EMBL/GenBank/DDBJ databases">
        <title>Genomic Encyclopedia of Type Strains, Phase IV (KMG-IV): sequencing the most valuable type-strain genomes for metagenomic binning, comparative biology and taxonomic classification.</title>
        <authorList>
            <person name="Goeker M."/>
        </authorList>
    </citation>
    <scope>NUCLEOTIDE SEQUENCE [LARGE SCALE GENOMIC DNA]</scope>
    <source>
        <strain evidence="7 8">DSM 45361</strain>
    </source>
</reference>
<keyword evidence="4" id="KW-0804">Transcription</keyword>
<feature type="domain" description="RNA polymerase sigma factor 70 region 4 type 2" evidence="6">
    <location>
        <begin position="128"/>
        <end position="178"/>
    </location>
</feature>